<evidence type="ECO:0000256" key="7">
    <source>
        <dbReference type="ARBA" id="ARBA00022694"/>
    </source>
</evidence>
<evidence type="ECO:0000259" key="12">
    <source>
        <dbReference type="PROSITE" id="PS51686"/>
    </source>
</evidence>
<name>A0ABR2WS12_9FUNG</name>
<dbReference type="InterPro" id="IPR023270">
    <property type="entry name" value="RCMT_NCL1"/>
</dbReference>
<dbReference type="Pfam" id="PF25376">
    <property type="entry name" value="Pre-PUA_NSUN2"/>
    <property type="match status" value="1"/>
</dbReference>
<feature type="binding site" evidence="10">
    <location>
        <begin position="174"/>
        <end position="180"/>
    </location>
    <ligand>
        <name>S-adenosyl-L-methionine</name>
        <dbReference type="ChEBI" id="CHEBI:59789"/>
    </ligand>
</feature>
<feature type="region of interest" description="Disordered" evidence="11">
    <location>
        <begin position="1"/>
        <end position="26"/>
    </location>
</feature>
<evidence type="ECO:0000256" key="3">
    <source>
        <dbReference type="ARBA" id="ARBA00022555"/>
    </source>
</evidence>
<evidence type="ECO:0000256" key="6">
    <source>
        <dbReference type="ARBA" id="ARBA00022691"/>
    </source>
</evidence>
<comment type="subcellular location">
    <subcellularLocation>
        <location evidence="1">Nucleus</location>
    </subcellularLocation>
</comment>
<feature type="binding site" evidence="10">
    <location>
        <position position="233"/>
    </location>
    <ligand>
        <name>S-adenosyl-L-methionine</name>
        <dbReference type="ChEBI" id="CHEBI:59789"/>
    </ligand>
</feature>
<evidence type="ECO:0000256" key="2">
    <source>
        <dbReference type="ARBA" id="ARBA00007494"/>
    </source>
</evidence>
<keyword evidence="6 10" id="KW-0949">S-adenosyl-L-methionine</keyword>
<keyword evidence="14" id="KW-1185">Reference proteome</keyword>
<feature type="compositionally biased region" description="Acidic residues" evidence="11">
    <location>
        <begin position="461"/>
        <end position="470"/>
    </location>
</feature>
<feature type="compositionally biased region" description="Basic residues" evidence="11">
    <location>
        <begin position="1"/>
        <end position="11"/>
    </location>
</feature>
<feature type="region of interest" description="Disordered" evidence="11">
    <location>
        <begin position="453"/>
        <end position="474"/>
    </location>
</feature>
<dbReference type="PROSITE" id="PS51686">
    <property type="entry name" value="SAM_MT_RSMB_NOP"/>
    <property type="match status" value="1"/>
</dbReference>
<organism evidence="13 14">
    <name type="scientific">Basidiobolus ranarum</name>
    <dbReference type="NCBI Taxonomy" id="34480"/>
    <lineage>
        <taxon>Eukaryota</taxon>
        <taxon>Fungi</taxon>
        <taxon>Fungi incertae sedis</taxon>
        <taxon>Zoopagomycota</taxon>
        <taxon>Entomophthoromycotina</taxon>
        <taxon>Basidiobolomycetes</taxon>
        <taxon>Basidiobolales</taxon>
        <taxon>Basidiobolaceae</taxon>
        <taxon>Basidiobolus</taxon>
    </lineage>
</organism>
<dbReference type="Gene3D" id="3.40.50.150">
    <property type="entry name" value="Vaccinia Virus protein VP39"/>
    <property type="match status" value="1"/>
</dbReference>
<comment type="similarity">
    <text evidence="2 10">Belongs to the class I-like SAM-binding methyltransferase superfamily. RsmB/NOP family.</text>
</comment>
<evidence type="ECO:0000256" key="10">
    <source>
        <dbReference type="PROSITE-ProRule" id="PRU01023"/>
    </source>
</evidence>
<keyword evidence="3" id="KW-0820">tRNA-binding</keyword>
<dbReference type="PRINTS" id="PR02011">
    <property type="entry name" value="RCMTNCL1"/>
</dbReference>
<dbReference type="SUPFAM" id="SSF53335">
    <property type="entry name" value="S-adenosyl-L-methionine-dependent methyltransferases"/>
    <property type="match status" value="1"/>
</dbReference>
<dbReference type="EC" id="2.1.1.202" evidence="13"/>
<keyword evidence="7" id="KW-0819">tRNA processing</keyword>
<feature type="binding site" evidence="10">
    <location>
        <position position="206"/>
    </location>
    <ligand>
        <name>S-adenosyl-L-methionine</name>
        <dbReference type="ChEBI" id="CHEBI:59789"/>
    </ligand>
</feature>
<dbReference type="Pfam" id="PF01189">
    <property type="entry name" value="Methyltr_RsmB-F"/>
    <property type="match status" value="1"/>
</dbReference>
<comment type="caution">
    <text evidence="13">The sequence shown here is derived from an EMBL/GenBank/DDBJ whole genome shotgun (WGS) entry which is preliminary data.</text>
</comment>
<sequence>MARTKRFRRKVQPQSDPTEVEPKKARGYVKVPRENESFEHYYKEQGIIPTEEWSTFMETLKSPLPVTFRITGSRSHAHELRNILETEYIPRLKDIVIDGEPVEPPKHLPWYPEGLGWHFTASRSQLRKSPELSKFHKFLVSETDVGNISRQEAVSMLPPLLLDVQPHHWVMDMCAAPGSKTAQIIEAIHANDQDGTVPTGLVLANDADHKRSYMLIHQTKRLQSPCLVVTNHDGTFFPNINLAPVDSKPRTLQFDRILCDVPCSGDGTFRKNELLWKTWNHNNAVALHSTQVKILLRGCCLLKVGGRIVYSTCSLNPLENEAVIAEVLNRCKGAIELVDVSDQLPGLIRRPGVSDWKVINRENVHIKSLEEVPKEDKRRYLASHFPPQNAASLGLEKCIRVYPHLQNTGGFFVAVFKKTSSLTAVDRAAEVREAQAADSTPVILEDAVEEVLPQKRTHEETQEDGLNDEASESKRAKIADVEVEENKSESEVQTVEIDLKTKNEGRINENPFIVMEKDSEDIELFWNYYGISDKFPRDSFLVRSEGNKNKTIYFISESVKKLLDAPDNSRLRIVNTGVKTFIRNATKEGVFPFRIHSEGLTMMFPFLSDTRVIDITTDDIKILLEQQNPMFENFSQAPQERLRNVQPGCYVCRYDPKKEGVSSVLNTVLFPVWRAHVSVNILLNKKEQESLKLKLLIEAKVEIKSKDIKEVEDAEETPTES</sequence>
<dbReference type="InterPro" id="IPR023267">
    <property type="entry name" value="RCMT"/>
</dbReference>
<reference evidence="13 14" key="1">
    <citation type="submission" date="2023-04" db="EMBL/GenBank/DDBJ databases">
        <title>Genome of Basidiobolus ranarum AG-B5.</title>
        <authorList>
            <person name="Stajich J.E."/>
            <person name="Carter-House D."/>
            <person name="Gryganskyi A."/>
        </authorList>
    </citation>
    <scope>NUCLEOTIDE SEQUENCE [LARGE SCALE GENOMIC DNA]</scope>
    <source>
        <strain evidence="13 14">AG-B5</strain>
    </source>
</reference>
<dbReference type="Proteomes" id="UP001479436">
    <property type="component" value="Unassembled WGS sequence"/>
</dbReference>
<gene>
    <name evidence="13" type="primary">NCL1_2</name>
    <name evidence="13" type="ORF">K7432_008267</name>
</gene>
<dbReference type="EMBL" id="JASJQH010000450">
    <property type="protein sequence ID" value="KAK9764322.1"/>
    <property type="molecule type" value="Genomic_DNA"/>
</dbReference>
<feature type="domain" description="SAM-dependent MTase RsmB/NOP-type" evidence="12">
    <location>
        <begin position="56"/>
        <end position="419"/>
    </location>
</feature>
<accession>A0ABR2WS12</accession>
<evidence type="ECO:0000256" key="8">
    <source>
        <dbReference type="ARBA" id="ARBA00022884"/>
    </source>
</evidence>
<proteinExistence type="inferred from homology"/>
<evidence type="ECO:0000256" key="5">
    <source>
        <dbReference type="ARBA" id="ARBA00022679"/>
    </source>
</evidence>
<feature type="binding site" evidence="10">
    <location>
        <position position="260"/>
    </location>
    <ligand>
        <name>S-adenosyl-L-methionine</name>
        <dbReference type="ChEBI" id="CHEBI:59789"/>
    </ligand>
</feature>
<dbReference type="GO" id="GO:0032259">
    <property type="term" value="P:methylation"/>
    <property type="evidence" value="ECO:0007669"/>
    <property type="project" value="UniProtKB-KW"/>
</dbReference>
<keyword evidence="4 10" id="KW-0489">Methyltransferase</keyword>
<dbReference type="PROSITE" id="PS01153">
    <property type="entry name" value="NOL1_NOP2_SUN"/>
    <property type="match status" value="1"/>
</dbReference>
<feature type="active site" description="Nucleophile" evidence="10">
    <location>
        <position position="313"/>
    </location>
</feature>
<keyword evidence="9" id="KW-0539">Nucleus</keyword>
<dbReference type="PRINTS" id="PR02008">
    <property type="entry name" value="RCMTFAMILY"/>
</dbReference>
<dbReference type="Pfam" id="PF25378">
    <property type="entry name" value="PUA_NSUN2"/>
    <property type="match status" value="1"/>
</dbReference>
<evidence type="ECO:0000313" key="13">
    <source>
        <dbReference type="EMBL" id="KAK9764322.1"/>
    </source>
</evidence>
<dbReference type="GO" id="GO:0008168">
    <property type="term" value="F:methyltransferase activity"/>
    <property type="evidence" value="ECO:0007669"/>
    <property type="project" value="UniProtKB-KW"/>
</dbReference>
<evidence type="ECO:0000256" key="4">
    <source>
        <dbReference type="ARBA" id="ARBA00022603"/>
    </source>
</evidence>
<dbReference type="InterPro" id="IPR018314">
    <property type="entry name" value="RsmB/NOL1/NOP2-like_CS"/>
</dbReference>
<keyword evidence="8 10" id="KW-0694">RNA-binding</keyword>
<dbReference type="InterPro" id="IPR001678">
    <property type="entry name" value="MeTrfase_RsmB-F_NOP2_dom"/>
</dbReference>
<dbReference type="InterPro" id="IPR057285">
    <property type="entry name" value="Pre-PUA_NSUN2"/>
</dbReference>
<dbReference type="InterPro" id="IPR049560">
    <property type="entry name" value="MeTrfase_RsmB-F_NOP2_cat"/>
</dbReference>
<evidence type="ECO:0000256" key="1">
    <source>
        <dbReference type="ARBA" id="ARBA00004123"/>
    </source>
</evidence>
<dbReference type="PANTHER" id="PTHR22808">
    <property type="entry name" value="NCL1 YEAST -RELATED NOL1/NOP2/FMU SUN DOMAIN-CONTAINING"/>
    <property type="match status" value="1"/>
</dbReference>
<evidence type="ECO:0000313" key="14">
    <source>
        <dbReference type="Proteomes" id="UP001479436"/>
    </source>
</evidence>
<evidence type="ECO:0000256" key="11">
    <source>
        <dbReference type="SAM" id="MobiDB-lite"/>
    </source>
</evidence>
<protein>
    <submittedName>
        <fullName evidence="13">tRNA (Cytosine-5-)-methyltransferase ncl1</fullName>
        <ecNumber evidence="13">2.1.1.202</ecNumber>
    </submittedName>
</protein>
<evidence type="ECO:0000256" key="9">
    <source>
        <dbReference type="ARBA" id="ARBA00023242"/>
    </source>
</evidence>
<dbReference type="InterPro" id="IPR029063">
    <property type="entry name" value="SAM-dependent_MTases_sf"/>
</dbReference>
<keyword evidence="5 10" id="KW-0808">Transferase</keyword>
<dbReference type="InterPro" id="IPR057286">
    <property type="entry name" value="PUA_NSUN2"/>
</dbReference>
<dbReference type="PANTHER" id="PTHR22808:SF1">
    <property type="entry name" value="RNA CYTOSINE-C(5)-METHYLTRANSFERASE NSUN2-RELATED"/>
    <property type="match status" value="1"/>
</dbReference>